<dbReference type="Proteomes" id="UP001283361">
    <property type="component" value="Unassembled WGS sequence"/>
</dbReference>
<proteinExistence type="predicted"/>
<protein>
    <submittedName>
        <fullName evidence="1">Uncharacterized protein</fullName>
    </submittedName>
</protein>
<comment type="caution">
    <text evidence="1">The sequence shown here is derived from an EMBL/GenBank/DDBJ whole genome shotgun (WGS) entry which is preliminary data.</text>
</comment>
<evidence type="ECO:0000313" key="2">
    <source>
        <dbReference type="Proteomes" id="UP001283361"/>
    </source>
</evidence>
<evidence type="ECO:0000313" key="1">
    <source>
        <dbReference type="EMBL" id="KAK3777702.1"/>
    </source>
</evidence>
<dbReference type="AlphaFoldDB" id="A0AAE1A002"/>
<dbReference type="EMBL" id="JAWDGP010003066">
    <property type="protein sequence ID" value="KAK3777702.1"/>
    <property type="molecule type" value="Genomic_DNA"/>
</dbReference>
<accession>A0AAE1A002</accession>
<gene>
    <name evidence="1" type="ORF">RRG08_021812</name>
</gene>
<name>A0AAE1A002_9GAST</name>
<organism evidence="1 2">
    <name type="scientific">Elysia crispata</name>
    <name type="common">lettuce slug</name>
    <dbReference type="NCBI Taxonomy" id="231223"/>
    <lineage>
        <taxon>Eukaryota</taxon>
        <taxon>Metazoa</taxon>
        <taxon>Spiralia</taxon>
        <taxon>Lophotrochozoa</taxon>
        <taxon>Mollusca</taxon>
        <taxon>Gastropoda</taxon>
        <taxon>Heterobranchia</taxon>
        <taxon>Euthyneura</taxon>
        <taxon>Panpulmonata</taxon>
        <taxon>Sacoglossa</taxon>
        <taxon>Placobranchoidea</taxon>
        <taxon>Plakobranchidae</taxon>
        <taxon>Elysia</taxon>
    </lineage>
</organism>
<sequence>MGALDQARLLVVIPSSLLSHEANGMYDFSVSEYSRPVWTKTKKVTDSPWISHSRTSRTGLEPWSSQTSAWRLRTEPVYVASTMEPQ</sequence>
<reference evidence="1" key="1">
    <citation type="journal article" date="2023" name="G3 (Bethesda)">
        <title>A reference genome for the long-term kleptoplast-retaining sea slug Elysia crispata morphotype clarki.</title>
        <authorList>
            <person name="Eastman K.E."/>
            <person name="Pendleton A.L."/>
            <person name="Shaikh M.A."/>
            <person name="Suttiyut T."/>
            <person name="Ogas R."/>
            <person name="Tomko P."/>
            <person name="Gavelis G."/>
            <person name="Widhalm J.R."/>
            <person name="Wisecaver J.H."/>
        </authorList>
    </citation>
    <scope>NUCLEOTIDE SEQUENCE</scope>
    <source>
        <strain evidence="1">ECLA1</strain>
    </source>
</reference>
<keyword evidence="2" id="KW-1185">Reference proteome</keyword>